<gene>
    <name evidence="2" type="ORF">SEA_MOJORITA_15</name>
</gene>
<evidence type="ECO:0000313" key="2">
    <source>
        <dbReference type="EMBL" id="APD18657.1"/>
    </source>
</evidence>
<sequence length="223" mass="24553">MIEHDDQALDLDVDQDVDDVADFDAFFAEQAQPRRGVSLRLFGRTYTLPSTLPALYMLQLHRLKNSTNPEDIHRLLAPLFGPDAVAHWSDNGMDDRQLGIVLMWATANLAAPGSLSMGQAADEYDRREAAKGKSAGGDDPAEAEGPPEEAAGLWSAVVRHWNSVEADLRREYKITAADVARLTVREFVVLLGGLSSESRFARAWQATPRVVTDPDEIARLTGR</sequence>
<evidence type="ECO:0000313" key="3">
    <source>
        <dbReference type="Proteomes" id="UP000223242"/>
    </source>
</evidence>
<dbReference type="EMBL" id="KY092482">
    <property type="protein sequence ID" value="APD18657.1"/>
    <property type="molecule type" value="Genomic_DNA"/>
</dbReference>
<protein>
    <submittedName>
        <fullName evidence="2">Tail assembly chaperone</fullName>
    </submittedName>
</protein>
<evidence type="ECO:0000256" key="1">
    <source>
        <dbReference type="SAM" id="MobiDB-lite"/>
    </source>
</evidence>
<reference evidence="3" key="1">
    <citation type="submission" date="2016-11" db="EMBL/GenBank/DDBJ databases">
        <authorList>
            <person name="Jaros S."/>
            <person name="Januszkiewicz K."/>
            <person name="Wedrychowicz H."/>
        </authorList>
    </citation>
    <scope>NUCLEOTIDE SEQUENCE [LARGE SCALE GENOMIC DNA]</scope>
</reference>
<name>A0A1J0MC83_9CAUD</name>
<proteinExistence type="predicted"/>
<accession>A0A1J0MC83</accession>
<dbReference type="Proteomes" id="UP000223242">
    <property type="component" value="Segment"/>
</dbReference>
<feature type="region of interest" description="Disordered" evidence="1">
    <location>
        <begin position="124"/>
        <end position="147"/>
    </location>
</feature>
<organism evidence="2 3">
    <name type="scientific">Streptomyces phage Mojorita</name>
    <dbReference type="NCBI Taxonomy" id="1920309"/>
    <lineage>
        <taxon>Viruses</taxon>
        <taxon>Duplodnaviria</taxon>
        <taxon>Heunggongvirae</taxon>
        <taxon>Uroviricota</taxon>
        <taxon>Caudoviricetes</taxon>
        <taxon>Picardvirus</taxon>
        <taxon>Picardvirus picard</taxon>
    </lineage>
</organism>